<organism evidence="2 3">
    <name type="scientific">Companilactobacillus farciminis</name>
    <dbReference type="NCBI Taxonomy" id="1612"/>
    <lineage>
        <taxon>Bacteria</taxon>
        <taxon>Bacillati</taxon>
        <taxon>Bacillota</taxon>
        <taxon>Bacilli</taxon>
        <taxon>Lactobacillales</taxon>
        <taxon>Lactobacillaceae</taxon>
        <taxon>Companilactobacillus</taxon>
    </lineage>
</organism>
<dbReference type="PANTHER" id="PTHR43355">
    <property type="entry name" value="FLAVIN REDUCTASE (NADPH)"/>
    <property type="match status" value="1"/>
</dbReference>
<dbReference type="GO" id="GO:0042602">
    <property type="term" value="F:riboflavin reductase (NADPH) activity"/>
    <property type="evidence" value="ECO:0007669"/>
    <property type="project" value="TreeGrafter"/>
</dbReference>
<dbReference type="AlphaFoldDB" id="A0A921HRW2"/>
<dbReference type="InterPro" id="IPR036291">
    <property type="entry name" value="NAD(P)-bd_dom_sf"/>
</dbReference>
<proteinExistence type="predicted"/>
<protein>
    <submittedName>
        <fullName evidence="2">NAD(P)H-binding protein</fullName>
    </submittedName>
</protein>
<dbReference type="SUPFAM" id="SSF51735">
    <property type="entry name" value="NAD(P)-binding Rossmann-fold domains"/>
    <property type="match status" value="1"/>
</dbReference>
<dbReference type="Pfam" id="PF13460">
    <property type="entry name" value="NAD_binding_10"/>
    <property type="match status" value="1"/>
</dbReference>
<reference evidence="2" key="1">
    <citation type="journal article" date="2021" name="PeerJ">
        <title>Extensive microbial diversity within the chicken gut microbiome revealed by metagenomics and culture.</title>
        <authorList>
            <person name="Gilroy R."/>
            <person name="Ravi A."/>
            <person name="Getino M."/>
            <person name="Pursley I."/>
            <person name="Horton D.L."/>
            <person name="Alikhan N.F."/>
            <person name="Baker D."/>
            <person name="Gharbi K."/>
            <person name="Hall N."/>
            <person name="Watson M."/>
            <person name="Adriaenssens E.M."/>
            <person name="Foster-Nyarko E."/>
            <person name="Jarju S."/>
            <person name="Secka A."/>
            <person name="Antonio M."/>
            <person name="Oren A."/>
            <person name="Chaudhuri R.R."/>
            <person name="La Ragione R."/>
            <person name="Hildebrand F."/>
            <person name="Pallen M.J."/>
        </authorList>
    </citation>
    <scope>NUCLEOTIDE SEQUENCE</scope>
    <source>
        <strain evidence="2">7886</strain>
    </source>
</reference>
<gene>
    <name evidence="2" type="ORF">K8V88_00985</name>
</gene>
<evidence type="ECO:0000313" key="3">
    <source>
        <dbReference type="Proteomes" id="UP000747013"/>
    </source>
</evidence>
<feature type="non-terminal residue" evidence="2">
    <location>
        <position position="95"/>
    </location>
</feature>
<comment type="caution">
    <text evidence="2">The sequence shown here is derived from an EMBL/GenBank/DDBJ whole genome shotgun (WGS) entry which is preliminary data.</text>
</comment>
<name>A0A921HRW2_9LACO</name>
<evidence type="ECO:0000259" key="1">
    <source>
        <dbReference type="Pfam" id="PF13460"/>
    </source>
</evidence>
<accession>A0A921HRW2</accession>
<dbReference type="EMBL" id="DYWC01000029">
    <property type="protein sequence ID" value="HJF85991.1"/>
    <property type="molecule type" value="Genomic_DNA"/>
</dbReference>
<dbReference type="Gene3D" id="3.40.50.720">
    <property type="entry name" value="NAD(P)-binding Rossmann-like Domain"/>
    <property type="match status" value="1"/>
</dbReference>
<dbReference type="PANTHER" id="PTHR43355:SF2">
    <property type="entry name" value="FLAVIN REDUCTASE (NADPH)"/>
    <property type="match status" value="1"/>
</dbReference>
<dbReference type="InterPro" id="IPR051606">
    <property type="entry name" value="Polyketide_Oxido-like"/>
</dbReference>
<dbReference type="Proteomes" id="UP000747013">
    <property type="component" value="Unassembled WGS sequence"/>
</dbReference>
<sequence length="95" mass="10783">MKKVLILGAYGKIARIVEKRLLDNPDYQLTLVLRHACRLDSLKNHNNVTVIEGDVSDKSLLTKVIADQDVVYANLNGQMERWAQNIVFSMQQNSV</sequence>
<dbReference type="GO" id="GO:0004074">
    <property type="term" value="F:biliverdin reductase [NAD(P)H] activity"/>
    <property type="evidence" value="ECO:0007669"/>
    <property type="project" value="TreeGrafter"/>
</dbReference>
<dbReference type="InterPro" id="IPR016040">
    <property type="entry name" value="NAD(P)-bd_dom"/>
</dbReference>
<reference evidence="2" key="2">
    <citation type="submission" date="2021-09" db="EMBL/GenBank/DDBJ databases">
        <authorList>
            <person name="Gilroy R."/>
        </authorList>
    </citation>
    <scope>NUCLEOTIDE SEQUENCE</scope>
    <source>
        <strain evidence="2">7886</strain>
    </source>
</reference>
<evidence type="ECO:0000313" key="2">
    <source>
        <dbReference type="EMBL" id="HJF85991.1"/>
    </source>
</evidence>
<feature type="domain" description="NAD(P)-binding" evidence="1">
    <location>
        <begin position="8"/>
        <end position="95"/>
    </location>
</feature>